<dbReference type="Proteomes" id="UP001165082">
    <property type="component" value="Unassembled WGS sequence"/>
</dbReference>
<dbReference type="AlphaFoldDB" id="A0A9W7L278"/>
<comment type="caution">
    <text evidence="3">The sequence shown here is derived from an EMBL/GenBank/DDBJ whole genome shotgun (WGS) entry which is preliminary data.</text>
</comment>
<feature type="domain" description="Inositol polyphosphate-related phosphatase" evidence="2">
    <location>
        <begin position="50"/>
        <end position="298"/>
    </location>
</feature>
<dbReference type="GO" id="GO:0046856">
    <property type="term" value="P:phosphatidylinositol dephosphorylation"/>
    <property type="evidence" value="ECO:0007669"/>
    <property type="project" value="InterPro"/>
</dbReference>
<feature type="region of interest" description="Disordered" evidence="1">
    <location>
        <begin position="391"/>
        <end position="410"/>
    </location>
</feature>
<dbReference type="GO" id="GO:0016791">
    <property type="term" value="F:phosphatase activity"/>
    <property type="evidence" value="ECO:0007669"/>
    <property type="project" value="InterPro"/>
</dbReference>
<sequence length="410" mass="44762">MGVCASSDAQIGDTPNTPSSTSELSFSPEASSSCSNNISYNSGFKVFAGTFNINGSPLPPVDVESWLVSHGASSCDLIFLAFQECATCSWASGASPSVRLGDKAQEALNERNDANFLGTILKSLEGRYEIIGDTAIGEPPTSHKVDIEGIKTEWYGFIRLVGLKARNSQVDVGRVVPFECPCGSKLSMFPPHHYPPDFAPDKGAVGFILEGQKLVVSSLHLMGTNKYGVPEMKFDNERRRQLDKISKTIEARFDEWLPDEGEEGGEDSPSNTIQVPLSHYRKVVMGDFNYRCELFPEVEDKAKDGKDFGAVNKLAMSGDSDTLESLFFTGDRLQRWLRLRGVWSLPEVLPSSIPKEPNPGSFGSPQDPVPSIICATEDALSLTRSLLKVRESSARDRPYSLPSRPPPITS</sequence>
<proteinExistence type="predicted"/>
<dbReference type="InterPro" id="IPR036691">
    <property type="entry name" value="Endo/exonu/phosph_ase_sf"/>
</dbReference>
<reference evidence="3" key="1">
    <citation type="submission" date="2022-07" db="EMBL/GenBank/DDBJ databases">
        <title>Genome analysis of Parmales, a sister group of diatoms, reveals the evolutionary specialization of diatoms from phago-mixotrophs to photoautotrophs.</title>
        <authorList>
            <person name="Ban H."/>
            <person name="Sato S."/>
            <person name="Yoshikawa S."/>
            <person name="Kazumasa Y."/>
            <person name="Nakamura Y."/>
            <person name="Ichinomiya M."/>
            <person name="Saitoh K."/>
            <person name="Sato N."/>
            <person name="Blanc-Mathieu R."/>
            <person name="Endo H."/>
            <person name="Kuwata A."/>
            <person name="Ogata H."/>
        </authorList>
    </citation>
    <scope>NUCLEOTIDE SEQUENCE</scope>
</reference>
<name>A0A9W7L278_9STRA</name>
<evidence type="ECO:0000259" key="2">
    <source>
        <dbReference type="Pfam" id="PF22669"/>
    </source>
</evidence>
<dbReference type="Gene3D" id="3.60.10.10">
    <property type="entry name" value="Endonuclease/exonuclease/phosphatase"/>
    <property type="match status" value="1"/>
</dbReference>
<dbReference type="Pfam" id="PF22669">
    <property type="entry name" value="Exo_endo_phos2"/>
    <property type="match status" value="1"/>
</dbReference>
<feature type="region of interest" description="Disordered" evidence="1">
    <location>
        <begin position="1"/>
        <end position="28"/>
    </location>
</feature>
<dbReference type="InterPro" id="IPR000300">
    <property type="entry name" value="IPPc"/>
</dbReference>
<feature type="compositionally biased region" description="Low complexity" evidence="1">
    <location>
        <begin position="19"/>
        <end position="28"/>
    </location>
</feature>
<gene>
    <name evidence="3" type="ORF">TrRE_jg12104</name>
</gene>
<organism evidence="3 4">
    <name type="scientific">Triparma retinervis</name>
    <dbReference type="NCBI Taxonomy" id="2557542"/>
    <lineage>
        <taxon>Eukaryota</taxon>
        <taxon>Sar</taxon>
        <taxon>Stramenopiles</taxon>
        <taxon>Ochrophyta</taxon>
        <taxon>Bolidophyceae</taxon>
        <taxon>Parmales</taxon>
        <taxon>Triparmaceae</taxon>
        <taxon>Triparma</taxon>
    </lineage>
</organism>
<evidence type="ECO:0000256" key="1">
    <source>
        <dbReference type="SAM" id="MobiDB-lite"/>
    </source>
</evidence>
<accession>A0A9W7L278</accession>
<evidence type="ECO:0000313" key="3">
    <source>
        <dbReference type="EMBL" id="GMI21782.1"/>
    </source>
</evidence>
<dbReference type="OrthoDB" id="195667at2759"/>
<dbReference type="SUPFAM" id="SSF56219">
    <property type="entry name" value="DNase I-like"/>
    <property type="match status" value="1"/>
</dbReference>
<keyword evidence="4" id="KW-1185">Reference proteome</keyword>
<dbReference type="EMBL" id="BRXZ01008119">
    <property type="protein sequence ID" value="GMI21782.1"/>
    <property type="molecule type" value="Genomic_DNA"/>
</dbReference>
<feature type="compositionally biased region" description="Polar residues" evidence="1">
    <location>
        <begin position="7"/>
        <end position="18"/>
    </location>
</feature>
<feature type="non-terminal residue" evidence="3">
    <location>
        <position position="1"/>
    </location>
</feature>
<evidence type="ECO:0000313" key="4">
    <source>
        <dbReference type="Proteomes" id="UP001165082"/>
    </source>
</evidence>
<protein>
    <recommendedName>
        <fullName evidence="2">Inositol polyphosphate-related phosphatase domain-containing protein</fullName>
    </recommendedName>
</protein>